<keyword evidence="3" id="KW-1185">Reference proteome</keyword>
<dbReference type="Proteomes" id="UP001209878">
    <property type="component" value="Unassembled WGS sequence"/>
</dbReference>
<reference evidence="2" key="1">
    <citation type="journal article" date="2023" name="Mol. Biol. Evol.">
        <title>Third-Generation Sequencing Reveals the Adaptive Role of the Epigenome in Three Deep-Sea Polychaetes.</title>
        <authorList>
            <person name="Perez M."/>
            <person name="Aroh O."/>
            <person name="Sun Y."/>
            <person name="Lan Y."/>
            <person name="Juniper S.K."/>
            <person name="Young C.R."/>
            <person name="Angers B."/>
            <person name="Qian P.Y."/>
        </authorList>
    </citation>
    <scope>NUCLEOTIDE SEQUENCE</scope>
    <source>
        <strain evidence="2">R07B-5</strain>
    </source>
</reference>
<organism evidence="2 3">
    <name type="scientific">Ridgeia piscesae</name>
    <name type="common">Tubeworm</name>
    <dbReference type="NCBI Taxonomy" id="27915"/>
    <lineage>
        <taxon>Eukaryota</taxon>
        <taxon>Metazoa</taxon>
        <taxon>Spiralia</taxon>
        <taxon>Lophotrochozoa</taxon>
        <taxon>Annelida</taxon>
        <taxon>Polychaeta</taxon>
        <taxon>Sedentaria</taxon>
        <taxon>Canalipalpata</taxon>
        <taxon>Sabellida</taxon>
        <taxon>Siboglinidae</taxon>
        <taxon>Ridgeia</taxon>
    </lineage>
</organism>
<evidence type="ECO:0000313" key="2">
    <source>
        <dbReference type="EMBL" id="KAK2187145.1"/>
    </source>
</evidence>
<gene>
    <name evidence="2" type="ORF">NP493_177g04025</name>
</gene>
<dbReference type="AlphaFoldDB" id="A0AAD9UF95"/>
<comment type="caution">
    <text evidence="2">The sequence shown here is derived from an EMBL/GenBank/DDBJ whole genome shotgun (WGS) entry which is preliminary data.</text>
</comment>
<name>A0AAD9UF95_RIDPI</name>
<accession>A0AAD9UF95</accession>
<evidence type="ECO:0000313" key="3">
    <source>
        <dbReference type="Proteomes" id="UP001209878"/>
    </source>
</evidence>
<feature type="region of interest" description="Disordered" evidence="1">
    <location>
        <begin position="1"/>
        <end position="23"/>
    </location>
</feature>
<proteinExistence type="predicted"/>
<dbReference type="EMBL" id="JAODUO010000177">
    <property type="protein sequence ID" value="KAK2187145.1"/>
    <property type="molecule type" value="Genomic_DNA"/>
</dbReference>
<evidence type="ECO:0000256" key="1">
    <source>
        <dbReference type="SAM" id="MobiDB-lite"/>
    </source>
</evidence>
<sequence>MRRLESKQGRLIKQSRGFSKRSHNTSLLKTLSIEKVETL</sequence>
<protein>
    <submittedName>
        <fullName evidence="2">Uncharacterized protein</fullName>
    </submittedName>
</protein>